<dbReference type="SMART" id="SM00463">
    <property type="entry name" value="SMR"/>
    <property type="match status" value="1"/>
</dbReference>
<dbReference type="InterPro" id="IPR002625">
    <property type="entry name" value="Smr_dom"/>
</dbReference>
<dbReference type="RefSeq" id="WP_202720267.1">
    <property type="nucleotide sequence ID" value="NZ_BPEX01000018.1"/>
</dbReference>
<organism evidence="2 3">
    <name type="scientific">Shewanella schlegeliana</name>
    <dbReference type="NCBI Taxonomy" id="190308"/>
    <lineage>
        <taxon>Bacteria</taxon>
        <taxon>Pseudomonadati</taxon>
        <taxon>Pseudomonadota</taxon>
        <taxon>Gammaproteobacteria</taxon>
        <taxon>Alteromonadales</taxon>
        <taxon>Shewanellaceae</taxon>
        <taxon>Shewanella</taxon>
    </lineage>
</organism>
<keyword evidence="2" id="KW-0378">Hydrolase</keyword>
<feature type="domain" description="Smr" evidence="1">
    <location>
        <begin position="97"/>
        <end position="176"/>
    </location>
</feature>
<dbReference type="Pfam" id="PF01713">
    <property type="entry name" value="Smr"/>
    <property type="match status" value="1"/>
</dbReference>
<dbReference type="EMBL" id="JAESVD010000001">
    <property type="protein sequence ID" value="MBL4912043.1"/>
    <property type="molecule type" value="Genomic_DNA"/>
</dbReference>
<name>A0ABS1SU28_9GAMM</name>
<dbReference type="NCBIfam" id="NF033154">
    <property type="entry name" value="endonuc_SmrA"/>
    <property type="match status" value="1"/>
</dbReference>
<accession>A0ABS1SU28</accession>
<evidence type="ECO:0000313" key="3">
    <source>
        <dbReference type="Proteomes" id="UP000604898"/>
    </source>
</evidence>
<keyword evidence="2" id="KW-0255">Endonuclease</keyword>
<proteinExistence type="predicted"/>
<keyword evidence="2" id="KW-0540">Nuclease</keyword>
<gene>
    <name evidence="2" type="primary">smrA</name>
    <name evidence="2" type="ORF">JMA39_02675</name>
</gene>
<dbReference type="PANTHER" id="PTHR35562">
    <property type="entry name" value="DNA ENDONUCLEASE SMRA-RELATED"/>
    <property type="match status" value="1"/>
</dbReference>
<sequence>MGEEEMTLFLEEMANVRPLKNNTTSTIGEQKVSTQAQNLRRAQLQMSEQLAKLVTDVNMIESVEPDAMIEFKRDGVQDAVFHRFSRGGYPIKHEILLHQLKVQQAREVLYNEIQKSRQKGERSILVIHGKGANSKPIPALMKSFVASWLEQIDEVLAFHSAQTHHGGAGALYVMLAKSEQKRIETKEANHKGVNIR</sequence>
<evidence type="ECO:0000259" key="1">
    <source>
        <dbReference type="PROSITE" id="PS50828"/>
    </source>
</evidence>
<dbReference type="PROSITE" id="PS50828">
    <property type="entry name" value="SMR"/>
    <property type="match status" value="1"/>
</dbReference>
<dbReference type="InterPro" id="IPR036063">
    <property type="entry name" value="Smr_dom_sf"/>
</dbReference>
<comment type="caution">
    <text evidence="2">The sequence shown here is derived from an EMBL/GenBank/DDBJ whole genome shotgun (WGS) entry which is preliminary data.</text>
</comment>
<dbReference type="Proteomes" id="UP000604898">
    <property type="component" value="Unassembled WGS sequence"/>
</dbReference>
<dbReference type="SUPFAM" id="SSF160443">
    <property type="entry name" value="SMR domain-like"/>
    <property type="match status" value="1"/>
</dbReference>
<reference evidence="2 3" key="1">
    <citation type="submission" date="2021-01" db="EMBL/GenBank/DDBJ databases">
        <title>Genome sequence of Shewanella schlegeliana JCM 11561.</title>
        <authorList>
            <person name="Zhang H."/>
            <person name="Li C."/>
        </authorList>
    </citation>
    <scope>NUCLEOTIDE SEQUENCE [LARGE SCALE GENOMIC DNA]</scope>
    <source>
        <strain evidence="2 3">JCM 11561</strain>
    </source>
</reference>
<protein>
    <submittedName>
        <fullName evidence="2">DNA endonuclease SmrA</fullName>
    </submittedName>
</protein>
<dbReference type="InterPro" id="IPR047688">
    <property type="entry name" value="Endonuc_SmrA"/>
</dbReference>
<dbReference type="Gene3D" id="3.30.1370.110">
    <property type="match status" value="1"/>
</dbReference>
<evidence type="ECO:0000313" key="2">
    <source>
        <dbReference type="EMBL" id="MBL4912043.1"/>
    </source>
</evidence>
<dbReference type="PANTHER" id="PTHR35562:SF2">
    <property type="entry name" value="DNA ENDONUCLEASE SMRA-RELATED"/>
    <property type="match status" value="1"/>
</dbReference>
<dbReference type="GO" id="GO:0004519">
    <property type="term" value="F:endonuclease activity"/>
    <property type="evidence" value="ECO:0007669"/>
    <property type="project" value="UniProtKB-KW"/>
</dbReference>
<keyword evidence="3" id="KW-1185">Reference proteome</keyword>